<name>A0A5P1ECJ0_ASPOF</name>
<evidence type="ECO:0000256" key="3">
    <source>
        <dbReference type="ARBA" id="ARBA00023242"/>
    </source>
</evidence>
<dbReference type="Proteomes" id="UP000243459">
    <property type="component" value="Chromosome 7"/>
</dbReference>
<dbReference type="Gramene" id="ONK63493">
    <property type="protein sequence ID" value="ONK63493"/>
    <property type="gene ID" value="A4U43_C07F15720"/>
</dbReference>
<evidence type="ECO:0000256" key="1">
    <source>
        <dbReference type="ARBA" id="ARBA00004123"/>
    </source>
</evidence>
<keyword evidence="3" id="KW-0539">Nucleus</keyword>
<proteinExistence type="predicted"/>
<accession>A0A5P1ECJ0</accession>
<comment type="subcellular location">
    <subcellularLocation>
        <location evidence="1">Nucleus</location>
    </subcellularLocation>
</comment>
<keyword evidence="5" id="KW-1185">Reference proteome</keyword>
<sequence>MKVSAGESPFILEDEDYLLKYKFELRDAVERAKLKPHSLFKGYNIRLAKRIQQSVDVLSSISKATGGKVAAKKGVWTFSNDWFMSRVMRQELDVEAPQFAESL</sequence>
<gene>
    <name evidence="4" type="ORF">A4U43_C07F15720</name>
</gene>
<dbReference type="GO" id="GO:0006974">
    <property type="term" value="P:DNA damage response"/>
    <property type="evidence" value="ECO:0007669"/>
    <property type="project" value="UniProtKB-KW"/>
</dbReference>
<protein>
    <submittedName>
        <fullName evidence="4">Uncharacterized protein</fullName>
    </submittedName>
</protein>
<keyword evidence="2" id="KW-0227">DNA damage</keyword>
<dbReference type="InterPro" id="IPR051579">
    <property type="entry name" value="DDR_Transcriptional_Reg"/>
</dbReference>
<reference evidence="5" key="1">
    <citation type="journal article" date="2017" name="Nat. Commun.">
        <title>The asparagus genome sheds light on the origin and evolution of a young Y chromosome.</title>
        <authorList>
            <person name="Harkess A."/>
            <person name="Zhou J."/>
            <person name="Xu C."/>
            <person name="Bowers J.E."/>
            <person name="Van der Hulst R."/>
            <person name="Ayyampalayam S."/>
            <person name="Mercati F."/>
            <person name="Riccardi P."/>
            <person name="McKain M.R."/>
            <person name="Kakrana A."/>
            <person name="Tang H."/>
            <person name="Ray J."/>
            <person name="Groenendijk J."/>
            <person name="Arikit S."/>
            <person name="Mathioni S.M."/>
            <person name="Nakano M."/>
            <person name="Shan H."/>
            <person name="Telgmann-Rauber A."/>
            <person name="Kanno A."/>
            <person name="Yue Z."/>
            <person name="Chen H."/>
            <person name="Li W."/>
            <person name="Chen Y."/>
            <person name="Xu X."/>
            <person name="Zhang Y."/>
            <person name="Luo S."/>
            <person name="Chen H."/>
            <person name="Gao J."/>
            <person name="Mao Z."/>
            <person name="Pires J.C."/>
            <person name="Luo M."/>
            <person name="Kudrna D."/>
            <person name="Wing R.A."/>
            <person name="Meyers B.C."/>
            <person name="Yi K."/>
            <person name="Kong H."/>
            <person name="Lavrijsen P."/>
            <person name="Sunseri F."/>
            <person name="Falavigna A."/>
            <person name="Ye Y."/>
            <person name="Leebens-Mack J.H."/>
            <person name="Chen G."/>
        </authorList>
    </citation>
    <scope>NUCLEOTIDE SEQUENCE [LARGE SCALE GENOMIC DNA]</scope>
    <source>
        <strain evidence="5">cv. DH0086</strain>
    </source>
</reference>
<dbReference type="EMBL" id="CM007387">
    <property type="protein sequence ID" value="ONK63493.1"/>
    <property type="molecule type" value="Genomic_DNA"/>
</dbReference>
<dbReference type="GO" id="GO:0005634">
    <property type="term" value="C:nucleus"/>
    <property type="evidence" value="ECO:0007669"/>
    <property type="project" value="UniProtKB-SubCell"/>
</dbReference>
<organism evidence="4 5">
    <name type="scientific">Asparagus officinalis</name>
    <name type="common">Garden asparagus</name>
    <dbReference type="NCBI Taxonomy" id="4686"/>
    <lineage>
        <taxon>Eukaryota</taxon>
        <taxon>Viridiplantae</taxon>
        <taxon>Streptophyta</taxon>
        <taxon>Embryophyta</taxon>
        <taxon>Tracheophyta</taxon>
        <taxon>Spermatophyta</taxon>
        <taxon>Magnoliopsida</taxon>
        <taxon>Liliopsida</taxon>
        <taxon>Asparagales</taxon>
        <taxon>Asparagaceae</taxon>
        <taxon>Asparagoideae</taxon>
        <taxon>Asparagus</taxon>
    </lineage>
</organism>
<dbReference type="OMA" id="FVGEMPY"/>
<dbReference type="PANTHER" id="PTHR23196">
    <property type="entry name" value="PAX TRANSCRIPTION ACTIVATION DOMAIN INTERACTING PROTEIN"/>
    <property type="match status" value="1"/>
</dbReference>
<evidence type="ECO:0000313" key="5">
    <source>
        <dbReference type="Proteomes" id="UP000243459"/>
    </source>
</evidence>
<evidence type="ECO:0000313" key="4">
    <source>
        <dbReference type="EMBL" id="ONK63493.1"/>
    </source>
</evidence>
<evidence type="ECO:0000256" key="2">
    <source>
        <dbReference type="ARBA" id="ARBA00022763"/>
    </source>
</evidence>
<dbReference type="PANTHER" id="PTHR23196:SF8">
    <property type="entry name" value="N-ACETYLTRANSFERASE"/>
    <property type="match status" value="1"/>
</dbReference>
<dbReference type="AlphaFoldDB" id="A0A5P1ECJ0"/>